<sequence>EMSPSLMIKVNRNLFITDRIKEFIKYKGFQVAPAELEEILITHPAVSDAAVVGFYCEPEATEYPLGYVTLRAGYEQSSELIHEIKKYIADRVAPHKRLRDVIYIDKIPKSAAGKLLRRLLKEKAKAEISEDFEDFKQLSSVKNLVPVLIISVGLPAYHAVMDAFATNGQNKRRDENSRCLPLHNRR</sequence>
<dbReference type="SUPFAM" id="SSF56801">
    <property type="entry name" value="Acetyl-CoA synthetase-like"/>
    <property type="match status" value="1"/>
</dbReference>
<feature type="domain" description="AMP-binding enzyme C-terminal" evidence="3">
    <location>
        <begin position="35"/>
        <end position="114"/>
    </location>
</feature>
<dbReference type="InterPro" id="IPR025110">
    <property type="entry name" value="AMP-bd_C"/>
</dbReference>
<feature type="non-terminal residue" evidence="4">
    <location>
        <position position="186"/>
    </location>
</feature>
<evidence type="ECO:0000259" key="3">
    <source>
        <dbReference type="Pfam" id="PF13193"/>
    </source>
</evidence>
<dbReference type="GO" id="GO:0016405">
    <property type="term" value="F:CoA-ligase activity"/>
    <property type="evidence" value="ECO:0007669"/>
    <property type="project" value="TreeGrafter"/>
</dbReference>
<dbReference type="Pfam" id="PF13193">
    <property type="entry name" value="AMP-binding_C"/>
    <property type="match status" value="1"/>
</dbReference>
<evidence type="ECO:0000313" key="5">
    <source>
        <dbReference type="Proteomes" id="UP000789342"/>
    </source>
</evidence>
<dbReference type="InterPro" id="IPR045851">
    <property type="entry name" value="AMP-bd_C_sf"/>
</dbReference>
<organism evidence="4 5">
    <name type="scientific">Acaulospora morrowiae</name>
    <dbReference type="NCBI Taxonomy" id="94023"/>
    <lineage>
        <taxon>Eukaryota</taxon>
        <taxon>Fungi</taxon>
        <taxon>Fungi incertae sedis</taxon>
        <taxon>Mucoromycota</taxon>
        <taxon>Glomeromycotina</taxon>
        <taxon>Glomeromycetes</taxon>
        <taxon>Diversisporales</taxon>
        <taxon>Acaulosporaceae</taxon>
        <taxon>Acaulospora</taxon>
    </lineage>
</organism>
<dbReference type="EMBL" id="CAJVPV010006567">
    <property type="protein sequence ID" value="CAG8606945.1"/>
    <property type="molecule type" value="Genomic_DNA"/>
</dbReference>
<comment type="similarity">
    <text evidence="1">Belongs to the ATP-dependent AMP-binding enzyme family.</text>
</comment>
<dbReference type="PANTHER" id="PTHR24096">
    <property type="entry name" value="LONG-CHAIN-FATTY-ACID--COA LIGASE"/>
    <property type="match status" value="1"/>
</dbReference>
<dbReference type="Gene3D" id="3.30.300.30">
    <property type="match status" value="1"/>
</dbReference>
<keyword evidence="5" id="KW-1185">Reference proteome</keyword>
<evidence type="ECO:0000256" key="2">
    <source>
        <dbReference type="ARBA" id="ARBA00022598"/>
    </source>
</evidence>
<protein>
    <submittedName>
        <fullName evidence="4">10506_t:CDS:1</fullName>
    </submittedName>
</protein>
<proteinExistence type="inferred from homology"/>
<dbReference type="PANTHER" id="PTHR24096:SF149">
    <property type="entry name" value="AMP-BINDING DOMAIN-CONTAINING PROTEIN-RELATED"/>
    <property type="match status" value="1"/>
</dbReference>
<reference evidence="4" key="1">
    <citation type="submission" date="2021-06" db="EMBL/GenBank/DDBJ databases">
        <authorList>
            <person name="Kallberg Y."/>
            <person name="Tangrot J."/>
            <person name="Rosling A."/>
        </authorList>
    </citation>
    <scope>NUCLEOTIDE SEQUENCE</scope>
    <source>
        <strain evidence="4">CL551</strain>
    </source>
</reference>
<evidence type="ECO:0000313" key="4">
    <source>
        <dbReference type="EMBL" id="CAG8606945.1"/>
    </source>
</evidence>
<dbReference type="OrthoDB" id="1898221at2759"/>
<dbReference type="AlphaFoldDB" id="A0A9N9CP58"/>
<comment type="caution">
    <text evidence="4">The sequence shown here is derived from an EMBL/GenBank/DDBJ whole genome shotgun (WGS) entry which is preliminary data.</text>
</comment>
<name>A0A9N9CP58_9GLOM</name>
<accession>A0A9N9CP58</accession>
<evidence type="ECO:0000256" key="1">
    <source>
        <dbReference type="ARBA" id="ARBA00006432"/>
    </source>
</evidence>
<gene>
    <name evidence="4" type="ORF">AMORRO_LOCUS8042</name>
</gene>
<keyword evidence="2" id="KW-0436">Ligase</keyword>
<dbReference type="Proteomes" id="UP000789342">
    <property type="component" value="Unassembled WGS sequence"/>
</dbReference>